<proteinExistence type="predicted"/>
<feature type="compositionally biased region" description="Polar residues" evidence="1">
    <location>
        <begin position="264"/>
        <end position="279"/>
    </location>
</feature>
<dbReference type="AlphaFoldDB" id="A0A078A3S6"/>
<dbReference type="EMBL" id="CCKQ01005576">
    <property type="protein sequence ID" value="CDW76822.1"/>
    <property type="molecule type" value="Genomic_DNA"/>
</dbReference>
<dbReference type="Proteomes" id="UP000039865">
    <property type="component" value="Unassembled WGS sequence"/>
</dbReference>
<organism evidence="2 3">
    <name type="scientific">Stylonychia lemnae</name>
    <name type="common">Ciliate</name>
    <dbReference type="NCBI Taxonomy" id="5949"/>
    <lineage>
        <taxon>Eukaryota</taxon>
        <taxon>Sar</taxon>
        <taxon>Alveolata</taxon>
        <taxon>Ciliophora</taxon>
        <taxon>Intramacronucleata</taxon>
        <taxon>Spirotrichea</taxon>
        <taxon>Stichotrichia</taxon>
        <taxon>Sporadotrichida</taxon>
        <taxon>Oxytrichidae</taxon>
        <taxon>Stylonychinae</taxon>
        <taxon>Stylonychia</taxon>
    </lineage>
</organism>
<keyword evidence="3" id="KW-1185">Reference proteome</keyword>
<reference evidence="2 3" key="1">
    <citation type="submission" date="2014-06" db="EMBL/GenBank/DDBJ databases">
        <authorList>
            <person name="Swart Estienne"/>
        </authorList>
    </citation>
    <scope>NUCLEOTIDE SEQUENCE [LARGE SCALE GENOMIC DNA]</scope>
    <source>
        <strain evidence="2 3">130c</strain>
    </source>
</reference>
<protein>
    <submittedName>
        <fullName evidence="2">Uncharacterized protein</fullName>
    </submittedName>
</protein>
<gene>
    <name evidence="2" type="primary">Contig770.g840</name>
    <name evidence="2" type="ORF">STYLEM_5785</name>
</gene>
<feature type="compositionally biased region" description="Polar residues" evidence="1">
    <location>
        <begin position="225"/>
        <end position="245"/>
    </location>
</feature>
<feature type="region of interest" description="Disordered" evidence="1">
    <location>
        <begin position="225"/>
        <end position="279"/>
    </location>
</feature>
<accession>A0A078A3S6</accession>
<feature type="region of interest" description="Disordered" evidence="1">
    <location>
        <begin position="354"/>
        <end position="392"/>
    </location>
</feature>
<evidence type="ECO:0000256" key="1">
    <source>
        <dbReference type="SAM" id="MobiDB-lite"/>
    </source>
</evidence>
<evidence type="ECO:0000313" key="3">
    <source>
        <dbReference type="Proteomes" id="UP000039865"/>
    </source>
</evidence>
<sequence length="467" mass="53582">MQLINAYFTHDQKFGTEKSLLQTIKDANNILSPDEILNSTFKNNEDANFQEDRQAVKVNNFVLDQDNRTKSLSIQLQQKSTTKTGTINYSKLGATYIQDNIDLNNSHQISNILDHLLMVLKLRDSENNTNNLSSFDKRVKSLNASKQWYNELVELNKNSNLESLVEKAIDIIDDVNHPNYKNLMQILDILDQLKGSTMSPPQADQKNAHYNMNNSVISLKVQQQQEYNNNKQADGQSSRLTNQPQLKIGNLGSPGLNQDEDYSPKSQNGSPSNRIINLQTMKRIPFKQYNLIEEPKINLHQRSQSQAQQNLLNSQRNNLSPRQSPRSFQQNYQNQYITNASSPRLQFQSKYGFQNNQNTQKPGDASTKSRNNMNVQGTTMSSSNHHTSLQSNRNTIQSSFNKVIKLQMLKRNAQAQSQQSDYQDTIPNNQQDMMYIEDQTRKDLNKGQLFSRMSQYSSNYGGINIRR</sequence>
<name>A0A078A3S6_STYLE</name>
<dbReference type="InParanoid" id="A0A078A3S6"/>
<evidence type="ECO:0000313" key="2">
    <source>
        <dbReference type="EMBL" id="CDW76822.1"/>
    </source>
</evidence>